<dbReference type="InterPro" id="IPR000326">
    <property type="entry name" value="PAP2/HPO"/>
</dbReference>
<name>A0A0B2QN33_GLYSO</name>
<dbReference type="Proteomes" id="UP000053555">
    <property type="component" value="Unassembled WGS sequence"/>
</dbReference>
<protein>
    <submittedName>
        <fullName evidence="10">Lipid phosphate phosphatase 1</fullName>
        <ecNumber evidence="10">3.1.3.4</ecNumber>
    </submittedName>
</protein>
<dbReference type="EC" id="3.1.3.4" evidence="10"/>
<dbReference type="GO" id="GO:0046839">
    <property type="term" value="P:phospholipid dephosphorylation"/>
    <property type="evidence" value="ECO:0007669"/>
    <property type="project" value="TreeGrafter"/>
</dbReference>
<comment type="similarity">
    <text evidence="2">Belongs to the PA-phosphatase related phosphoesterase family.</text>
</comment>
<dbReference type="FunFam" id="1.20.144.10:FF:000001">
    <property type="entry name" value="Lipid phosphate phosphatase 2"/>
    <property type="match status" value="1"/>
</dbReference>
<evidence type="ECO:0000256" key="3">
    <source>
        <dbReference type="ARBA" id="ARBA00022692"/>
    </source>
</evidence>
<organism evidence="10">
    <name type="scientific">Glycine soja</name>
    <name type="common">Wild soybean</name>
    <dbReference type="NCBI Taxonomy" id="3848"/>
    <lineage>
        <taxon>Eukaryota</taxon>
        <taxon>Viridiplantae</taxon>
        <taxon>Streptophyta</taxon>
        <taxon>Embryophyta</taxon>
        <taxon>Tracheophyta</taxon>
        <taxon>Spermatophyta</taxon>
        <taxon>Magnoliopsida</taxon>
        <taxon>eudicotyledons</taxon>
        <taxon>Gunneridae</taxon>
        <taxon>Pentapetalae</taxon>
        <taxon>rosids</taxon>
        <taxon>fabids</taxon>
        <taxon>Fabales</taxon>
        <taxon>Fabaceae</taxon>
        <taxon>Papilionoideae</taxon>
        <taxon>50 kb inversion clade</taxon>
        <taxon>NPAAA clade</taxon>
        <taxon>indigoferoid/millettioid clade</taxon>
        <taxon>Phaseoleae</taxon>
        <taxon>Glycine</taxon>
        <taxon>Glycine subgen. Soja</taxon>
    </lineage>
</organism>
<keyword evidence="4 10" id="KW-0378">Hydrolase</keyword>
<evidence type="ECO:0000256" key="7">
    <source>
        <dbReference type="SAM" id="Phobius"/>
    </source>
</evidence>
<evidence type="ECO:0000259" key="9">
    <source>
        <dbReference type="SMART" id="SM00014"/>
    </source>
</evidence>
<comment type="subcellular location">
    <subcellularLocation>
        <location evidence="1">Membrane</location>
        <topology evidence="1">Multi-pass membrane protein</topology>
    </subcellularLocation>
</comment>
<dbReference type="InterPro" id="IPR043216">
    <property type="entry name" value="PAP-like"/>
</dbReference>
<dbReference type="EMBL" id="KN656873">
    <property type="protein sequence ID" value="KHN22801.1"/>
    <property type="molecule type" value="Genomic_DNA"/>
</dbReference>
<dbReference type="GO" id="GO:0016020">
    <property type="term" value="C:membrane"/>
    <property type="evidence" value="ECO:0007669"/>
    <property type="project" value="UniProtKB-SubCell"/>
</dbReference>
<evidence type="ECO:0000256" key="4">
    <source>
        <dbReference type="ARBA" id="ARBA00022801"/>
    </source>
</evidence>
<evidence type="ECO:0000256" key="2">
    <source>
        <dbReference type="ARBA" id="ARBA00008816"/>
    </source>
</evidence>
<dbReference type="GO" id="GO:0008195">
    <property type="term" value="F:phosphatidate phosphatase activity"/>
    <property type="evidence" value="ECO:0007669"/>
    <property type="project" value="UniProtKB-EC"/>
</dbReference>
<dbReference type="SUPFAM" id="SSF48317">
    <property type="entry name" value="Acid phosphatase/Vanadium-dependent haloperoxidase"/>
    <property type="match status" value="1"/>
</dbReference>
<dbReference type="PANTHER" id="PTHR10165">
    <property type="entry name" value="LIPID PHOSPHATE PHOSPHATASE"/>
    <property type="match status" value="1"/>
</dbReference>
<keyword evidence="6 7" id="KW-0472">Membrane</keyword>
<feature type="signal peptide" evidence="8">
    <location>
        <begin position="1"/>
        <end position="30"/>
    </location>
</feature>
<feature type="domain" description="Phosphatidic acid phosphatase type 2/haloperoxidase" evidence="9">
    <location>
        <begin position="92"/>
        <end position="231"/>
    </location>
</feature>
<evidence type="ECO:0000256" key="5">
    <source>
        <dbReference type="ARBA" id="ARBA00022989"/>
    </source>
</evidence>
<dbReference type="Gene3D" id="1.20.144.10">
    <property type="entry name" value="Phosphatidic acid phosphatase type 2/haloperoxidase"/>
    <property type="match status" value="1"/>
</dbReference>
<dbReference type="AlphaFoldDB" id="A0A0B2QN33"/>
<evidence type="ECO:0000256" key="6">
    <source>
        <dbReference type="ARBA" id="ARBA00023136"/>
    </source>
</evidence>
<keyword evidence="8" id="KW-0732">Signal</keyword>
<proteinExistence type="inferred from homology"/>
<feature type="chain" id="PRO_5002093731" evidence="8">
    <location>
        <begin position="31"/>
        <end position="250"/>
    </location>
</feature>
<gene>
    <name evidence="10" type="ORF">glysoja_026769</name>
</gene>
<dbReference type="GO" id="GO:0006644">
    <property type="term" value="P:phospholipid metabolic process"/>
    <property type="evidence" value="ECO:0007669"/>
    <property type="project" value="InterPro"/>
</dbReference>
<dbReference type="InterPro" id="IPR036938">
    <property type="entry name" value="PAP2/HPO_sf"/>
</dbReference>
<feature type="transmembrane region" description="Helical" evidence="7">
    <location>
        <begin position="185"/>
        <end position="204"/>
    </location>
</feature>
<keyword evidence="3 7" id="KW-0812">Transmembrane</keyword>
<evidence type="ECO:0000313" key="10">
    <source>
        <dbReference type="EMBL" id="KHN22801.1"/>
    </source>
</evidence>
<accession>A0A0B2QN33</accession>
<dbReference type="PANTHER" id="PTHR10165:SF91">
    <property type="entry name" value="LIPID PHOSPHATE PHOSPHATASE-LIKE PROTEIN"/>
    <property type="match status" value="1"/>
</dbReference>
<feature type="transmembrane region" description="Helical" evidence="7">
    <location>
        <begin position="58"/>
        <end position="81"/>
    </location>
</feature>
<dbReference type="SMART" id="SM00014">
    <property type="entry name" value="acidPPc"/>
    <property type="match status" value="1"/>
</dbReference>
<evidence type="ECO:0000256" key="1">
    <source>
        <dbReference type="ARBA" id="ARBA00004141"/>
    </source>
</evidence>
<feature type="transmembrane region" description="Helical" evidence="7">
    <location>
        <begin position="210"/>
        <end position="229"/>
    </location>
</feature>
<reference evidence="10" key="1">
    <citation type="submission" date="2014-07" db="EMBL/GenBank/DDBJ databases">
        <title>Identification of a novel salt tolerance gene in wild soybean by whole-genome sequencing.</title>
        <authorList>
            <person name="Lam H.-M."/>
            <person name="Qi X."/>
            <person name="Li M.-W."/>
            <person name="Liu X."/>
            <person name="Xie M."/>
            <person name="Ni M."/>
            <person name="Xu X."/>
        </authorList>
    </citation>
    <scope>NUCLEOTIDE SEQUENCE [LARGE SCALE GENOMIC DNA]</scope>
    <source>
        <tissue evidence="10">Root</tissue>
    </source>
</reference>
<evidence type="ECO:0000256" key="8">
    <source>
        <dbReference type="SAM" id="SignalP"/>
    </source>
</evidence>
<keyword evidence="5 7" id="KW-1133">Transmembrane helix</keyword>
<sequence length="250" mass="28643">MDFQFPGSKLALSHMYDWLILLLLAAIDEALNMIEPFHCYVGKGMMKDLMFPFKEDTIPMWVVPIISVFIPMFIFVAFYLAKRDVYDLHHATLGLMFSSLIIGVITDSIKDVVGRPRPNFFQRCFLDNIPMCNGDVVCTGIKAVIKEGYKSFPSEHTSSWSFAGLGFLSWYLSGKVRVFDRRGNIGKLCLVLLPLLIAALVGITRVDDYWRHWTDVFVGGLICFLLVNYNCYHNAIHYWFNLNIIFANNV</sequence>
<dbReference type="Pfam" id="PF01569">
    <property type="entry name" value="PAP2"/>
    <property type="match status" value="1"/>
</dbReference>
<dbReference type="CDD" id="cd03390">
    <property type="entry name" value="PAP2_containing_1_like"/>
    <property type="match status" value="1"/>
</dbReference>